<evidence type="ECO:0000313" key="2">
    <source>
        <dbReference type="Proteomes" id="UP000806528"/>
    </source>
</evidence>
<evidence type="ECO:0000313" key="1">
    <source>
        <dbReference type="EMBL" id="MBE3002094.1"/>
    </source>
</evidence>
<organism evidence="1 2">
    <name type="scientific">Nocardiopsis coralli</name>
    <dbReference type="NCBI Taxonomy" id="2772213"/>
    <lineage>
        <taxon>Bacteria</taxon>
        <taxon>Bacillati</taxon>
        <taxon>Actinomycetota</taxon>
        <taxon>Actinomycetes</taxon>
        <taxon>Streptosporangiales</taxon>
        <taxon>Nocardiopsidaceae</taxon>
        <taxon>Nocardiopsis</taxon>
    </lineage>
</organism>
<reference evidence="1 2" key="1">
    <citation type="submission" date="2020-09" db="EMBL/GenBank/DDBJ databases">
        <title>Diversity and distribution of actinomycetes associated with coral in the coast of Hainan.</title>
        <authorList>
            <person name="Li F."/>
        </authorList>
    </citation>
    <scope>NUCLEOTIDE SEQUENCE [LARGE SCALE GENOMIC DNA]</scope>
    <source>
        <strain evidence="1 2">HNM0947</strain>
    </source>
</reference>
<keyword evidence="2" id="KW-1185">Reference proteome</keyword>
<proteinExistence type="predicted"/>
<sequence>MIVGTAVCPHPPLLLRELTGGEDVAAPLREACHGALAELAATAPDRLIVVGGGTSTGEHNDAPVPARAYGGDGPRVAQAEALPLSLAVARRLLDETGNELPVELHTVARDADAGEVAALAARLAGRGERVGLMVMGDGSARRGVKAPGHLDERSFAFDDTVHRAVSEGDTAALAGLDAGLAEELMAAGRAAWQVMAAAVELDGVPVRAGVRYADDPFGVQYLVGVWTCESS</sequence>
<comment type="caution">
    <text evidence="1">The sequence shown here is derived from an EMBL/GenBank/DDBJ whole genome shotgun (WGS) entry which is preliminary data.</text>
</comment>
<dbReference type="Gene3D" id="3.40.830.10">
    <property type="entry name" value="LigB-like"/>
    <property type="match status" value="1"/>
</dbReference>
<dbReference type="EMBL" id="JADBGI010000034">
    <property type="protein sequence ID" value="MBE3002094.1"/>
    <property type="molecule type" value="Genomic_DNA"/>
</dbReference>
<dbReference type="RefSeq" id="WP_193124685.1">
    <property type="nucleotide sequence ID" value="NZ_JADBGI010000034.1"/>
</dbReference>
<gene>
    <name evidence="1" type="ORF">IDM40_25835</name>
</gene>
<accession>A0ABR9PE56</accession>
<dbReference type="Proteomes" id="UP000806528">
    <property type="component" value="Unassembled WGS sequence"/>
</dbReference>
<name>A0ABR9PE56_9ACTN</name>
<protein>
    <submittedName>
        <fullName evidence="1">Uncharacterized protein</fullName>
    </submittedName>
</protein>